<feature type="transmembrane region" description="Helical" evidence="16">
    <location>
        <begin position="131"/>
        <end position="151"/>
    </location>
</feature>
<keyword evidence="16" id="KW-1133">Transmembrane helix</keyword>
<dbReference type="InterPro" id="IPR036890">
    <property type="entry name" value="HATPase_C_sf"/>
</dbReference>
<evidence type="ECO:0000256" key="1">
    <source>
        <dbReference type="ARBA" id="ARBA00000085"/>
    </source>
</evidence>
<dbReference type="InterPro" id="IPR005467">
    <property type="entry name" value="His_kinase_dom"/>
</dbReference>
<evidence type="ECO:0000256" key="14">
    <source>
        <dbReference type="ARBA" id="ARBA00024827"/>
    </source>
</evidence>
<keyword evidence="11" id="KW-0408">Iron</keyword>
<dbReference type="OrthoDB" id="144293at2"/>
<evidence type="ECO:0000256" key="3">
    <source>
        <dbReference type="ARBA" id="ARBA00004496"/>
    </source>
</evidence>
<evidence type="ECO:0000313" key="18">
    <source>
        <dbReference type="EMBL" id="APZ33598.1"/>
    </source>
</evidence>
<keyword evidence="7" id="KW-0963">Cytoplasm</keyword>
<feature type="transmembrane region" description="Helical" evidence="16">
    <location>
        <begin position="88"/>
        <end position="110"/>
    </location>
</feature>
<dbReference type="PANTHER" id="PTHR24421">
    <property type="entry name" value="NITRATE/NITRITE SENSOR PROTEIN NARX-RELATED"/>
    <property type="match status" value="1"/>
</dbReference>
<dbReference type="Proteomes" id="UP000187185">
    <property type="component" value="Chromosome"/>
</dbReference>
<evidence type="ECO:0000256" key="9">
    <source>
        <dbReference type="ARBA" id="ARBA00022723"/>
    </source>
</evidence>
<sequence>MTVPPAPGPSSRALVPTRLGWDAAVIAVVGLTLALAWLADPPQPAGGLLLLAGIGLLVGAYLGFFRLWRPVPAARAEAGGTAGAQPEWAPRMWGFVAAAAVALTLACAASPNGAFLQALAYPVLWTLAVRVRDAVIGCVVIGLAVCVGMLISTGSLVAASASGLVSLGFAIAMGLWISRIAEYGDERAALVDELVAAQETVRALSAAQGASAERERLARDIHDTLAQTLAGLVLLSERAAAQARRGEPADAAATMDTVERTAREALAEAREIVARTAAVPADATLGQALQRLAERFRVETGLVVHIDGTEALPTLDPETQVVLLRCAQEALANVRKHAAARRARLELSSDAAQIVLTVADDGQGFDPAASRHGFGLDGMRERVALSGGTFEVVAAPGEGTRVTVRLPLRERAAEVDA</sequence>
<evidence type="ECO:0000256" key="4">
    <source>
        <dbReference type="ARBA" id="ARBA00012438"/>
    </source>
</evidence>
<dbReference type="InterPro" id="IPR050482">
    <property type="entry name" value="Sensor_HK_TwoCompSys"/>
</dbReference>
<proteinExistence type="predicted"/>
<keyword evidence="16" id="KW-0472">Membrane</keyword>
<dbReference type="GO" id="GO:0016020">
    <property type="term" value="C:membrane"/>
    <property type="evidence" value="ECO:0007669"/>
    <property type="project" value="InterPro"/>
</dbReference>
<keyword evidence="16" id="KW-0812">Transmembrane</keyword>
<evidence type="ECO:0000256" key="11">
    <source>
        <dbReference type="ARBA" id="ARBA00023004"/>
    </source>
</evidence>
<dbReference type="PRINTS" id="PR00344">
    <property type="entry name" value="BCTRLSENSOR"/>
</dbReference>
<dbReference type="InterPro" id="IPR003594">
    <property type="entry name" value="HATPase_dom"/>
</dbReference>
<keyword evidence="13" id="KW-0411">Iron-sulfur</keyword>
<evidence type="ECO:0000256" key="16">
    <source>
        <dbReference type="SAM" id="Phobius"/>
    </source>
</evidence>
<dbReference type="Gene3D" id="3.30.565.10">
    <property type="entry name" value="Histidine kinase-like ATPase, C-terminal domain"/>
    <property type="match status" value="1"/>
</dbReference>
<evidence type="ECO:0000256" key="7">
    <source>
        <dbReference type="ARBA" id="ARBA00022490"/>
    </source>
</evidence>
<dbReference type="Pfam" id="PF02518">
    <property type="entry name" value="HATPase_c"/>
    <property type="match status" value="1"/>
</dbReference>
<keyword evidence="9" id="KW-0479">Metal-binding</keyword>
<dbReference type="InterPro" id="IPR011712">
    <property type="entry name" value="Sig_transdc_His_kin_sub3_dim/P"/>
</dbReference>
<dbReference type="InterPro" id="IPR004358">
    <property type="entry name" value="Sig_transdc_His_kin-like_C"/>
</dbReference>
<feature type="transmembrane region" description="Helical" evidence="16">
    <location>
        <begin position="157"/>
        <end position="177"/>
    </location>
</feature>
<keyword evidence="8" id="KW-0808">Transferase</keyword>
<comment type="cofactor">
    <cofactor evidence="2">
        <name>[4Fe-4S] cluster</name>
        <dbReference type="ChEBI" id="CHEBI:49883"/>
    </cofactor>
</comment>
<dbReference type="SMART" id="SM00387">
    <property type="entry name" value="HATPase_c"/>
    <property type="match status" value="1"/>
</dbReference>
<dbReference type="EMBL" id="CP018762">
    <property type="protein sequence ID" value="APZ33598.1"/>
    <property type="molecule type" value="Genomic_DNA"/>
</dbReference>
<evidence type="ECO:0000256" key="15">
    <source>
        <dbReference type="ARBA" id="ARBA00030800"/>
    </source>
</evidence>
<dbReference type="GO" id="GO:0051539">
    <property type="term" value="F:4 iron, 4 sulfur cluster binding"/>
    <property type="evidence" value="ECO:0007669"/>
    <property type="project" value="UniProtKB-KW"/>
</dbReference>
<keyword evidence="19" id="KW-1185">Reference proteome</keyword>
<dbReference type="PROSITE" id="PS50109">
    <property type="entry name" value="HIS_KIN"/>
    <property type="match status" value="1"/>
</dbReference>
<dbReference type="CDD" id="cd16917">
    <property type="entry name" value="HATPase_UhpB-NarQ-NarX-like"/>
    <property type="match status" value="1"/>
</dbReference>
<evidence type="ECO:0000256" key="13">
    <source>
        <dbReference type="ARBA" id="ARBA00023014"/>
    </source>
</evidence>
<dbReference type="KEGG" id="maur:BOH66_04440"/>
<dbReference type="STRING" id="36805.BOH66_04440"/>
<evidence type="ECO:0000256" key="12">
    <source>
        <dbReference type="ARBA" id="ARBA00023012"/>
    </source>
</evidence>
<dbReference type="EC" id="2.7.13.3" evidence="4"/>
<accession>A0A1P8U641</accession>
<evidence type="ECO:0000256" key="8">
    <source>
        <dbReference type="ARBA" id="ARBA00022679"/>
    </source>
</evidence>
<evidence type="ECO:0000313" key="19">
    <source>
        <dbReference type="Proteomes" id="UP000187185"/>
    </source>
</evidence>
<dbReference type="Gene3D" id="1.20.5.1930">
    <property type="match status" value="1"/>
</dbReference>
<comment type="subcellular location">
    <subcellularLocation>
        <location evidence="3">Cytoplasm</location>
    </subcellularLocation>
</comment>
<evidence type="ECO:0000256" key="5">
    <source>
        <dbReference type="ARBA" id="ARBA00017322"/>
    </source>
</evidence>
<evidence type="ECO:0000256" key="6">
    <source>
        <dbReference type="ARBA" id="ARBA00022485"/>
    </source>
</evidence>
<dbReference type="GO" id="GO:0000155">
    <property type="term" value="F:phosphorelay sensor kinase activity"/>
    <property type="evidence" value="ECO:0007669"/>
    <property type="project" value="InterPro"/>
</dbReference>
<keyword evidence="10" id="KW-0418">Kinase</keyword>
<evidence type="ECO:0000256" key="10">
    <source>
        <dbReference type="ARBA" id="ARBA00022777"/>
    </source>
</evidence>
<gene>
    <name evidence="18" type="ORF">BOH66_04440</name>
</gene>
<dbReference type="GO" id="GO:0046983">
    <property type="term" value="F:protein dimerization activity"/>
    <property type="evidence" value="ECO:0007669"/>
    <property type="project" value="InterPro"/>
</dbReference>
<feature type="domain" description="Histidine kinase" evidence="17">
    <location>
        <begin position="216"/>
        <end position="410"/>
    </location>
</feature>
<evidence type="ECO:0000256" key="2">
    <source>
        <dbReference type="ARBA" id="ARBA00001966"/>
    </source>
</evidence>
<protein>
    <recommendedName>
        <fullName evidence="5">Oxygen sensor histidine kinase NreB</fullName>
        <ecNumber evidence="4">2.7.13.3</ecNumber>
    </recommendedName>
    <alternativeName>
        <fullName evidence="15">Nitrogen regulation protein B</fullName>
    </alternativeName>
</protein>
<dbReference type="SUPFAM" id="SSF55874">
    <property type="entry name" value="ATPase domain of HSP90 chaperone/DNA topoisomerase II/histidine kinase"/>
    <property type="match status" value="1"/>
</dbReference>
<feature type="transmembrane region" description="Helical" evidence="16">
    <location>
        <begin position="20"/>
        <end position="39"/>
    </location>
</feature>
<comment type="function">
    <text evidence="14">Member of the two-component regulatory system NreB/NreC involved in the control of dissimilatory nitrate/nitrite reduction in response to oxygen. NreB functions as a direct oxygen sensor histidine kinase which is autophosphorylated, in the absence of oxygen, probably at the conserved histidine residue, and transfers its phosphate group probably to a conserved aspartate residue of NreC. NreB/NreC activates the expression of the nitrate (narGHJI) and nitrite (nir) reductase operons, as well as the putative nitrate transporter gene narT.</text>
</comment>
<feature type="transmembrane region" description="Helical" evidence="16">
    <location>
        <begin position="46"/>
        <end position="68"/>
    </location>
</feature>
<dbReference type="GO" id="GO:0005737">
    <property type="term" value="C:cytoplasm"/>
    <property type="evidence" value="ECO:0007669"/>
    <property type="project" value="UniProtKB-SubCell"/>
</dbReference>
<keyword evidence="6" id="KW-0004">4Fe-4S</keyword>
<dbReference type="AlphaFoldDB" id="A0A1P8U641"/>
<evidence type="ECO:0000259" key="17">
    <source>
        <dbReference type="PROSITE" id="PS50109"/>
    </source>
</evidence>
<dbReference type="GO" id="GO:0046872">
    <property type="term" value="F:metal ion binding"/>
    <property type="evidence" value="ECO:0007669"/>
    <property type="project" value="UniProtKB-KW"/>
</dbReference>
<dbReference type="RefSeq" id="WP_076689656.1">
    <property type="nucleotide sequence ID" value="NZ_CP018762.1"/>
</dbReference>
<dbReference type="Pfam" id="PF07730">
    <property type="entry name" value="HisKA_3"/>
    <property type="match status" value="1"/>
</dbReference>
<organism evidence="18 19">
    <name type="scientific">Microbacterium aurum</name>
    <dbReference type="NCBI Taxonomy" id="36805"/>
    <lineage>
        <taxon>Bacteria</taxon>
        <taxon>Bacillati</taxon>
        <taxon>Actinomycetota</taxon>
        <taxon>Actinomycetes</taxon>
        <taxon>Micrococcales</taxon>
        <taxon>Microbacteriaceae</taxon>
        <taxon>Microbacterium</taxon>
    </lineage>
</organism>
<reference evidence="18 19" key="1">
    <citation type="submission" date="2016-12" db="EMBL/GenBank/DDBJ databases">
        <title>Complete genome sequence of Microbacterium aurum KACC 15219.</title>
        <authorList>
            <person name="Jung Y."/>
            <person name="Shin J.-H."/>
            <person name="Lee Y.-J."/>
            <person name="Yi H."/>
            <person name="Bahn Y.-S."/>
            <person name="Kim J.F."/>
            <person name="Lee D.-W."/>
        </authorList>
    </citation>
    <scope>NUCLEOTIDE SEQUENCE [LARGE SCALE GENOMIC DNA]</scope>
    <source>
        <strain evidence="18 19">KACC 15219</strain>
    </source>
</reference>
<name>A0A1P8U641_9MICO</name>
<comment type="catalytic activity">
    <reaction evidence="1">
        <text>ATP + protein L-histidine = ADP + protein N-phospho-L-histidine.</text>
        <dbReference type="EC" id="2.7.13.3"/>
    </reaction>
</comment>
<keyword evidence="12" id="KW-0902">Two-component regulatory system</keyword>